<name>A0A197JMA9_9FUNG</name>
<keyword evidence="2" id="KW-1185">Reference proteome</keyword>
<evidence type="ECO:0000313" key="2">
    <source>
        <dbReference type="Proteomes" id="UP000078512"/>
    </source>
</evidence>
<proteinExistence type="predicted"/>
<protein>
    <submittedName>
        <fullName evidence="1">Uncharacterized protein</fullName>
    </submittedName>
</protein>
<reference evidence="1 2" key="1">
    <citation type="submission" date="2016-05" db="EMBL/GenBank/DDBJ databases">
        <title>Genome sequencing reveals origins of a unique bacterial endosymbiosis in the earliest lineages of terrestrial Fungi.</title>
        <authorList>
            <consortium name="DOE Joint Genome Institute"/>
            <person name="Uehling J."/>
            <person name="Gryganskyi A."/>
            <person name="Hameed K."/>
            <person name="Tschaplinski T."/>
            <person name="Misztal P."/>
            <person name="Wu S."/>
            <person name="Desiro A."/>
            <person name="Vande Pol N."/>
            <person name="Du Z.-Y."/>
            <person name="Zienkiewicz A."/>
            <person name="Zienkiewicz K."/>
            <person name="Morin E."/>
            <person name="Tisserant E."/>
            <person name="Splivallo R."/>
            <person name="Hainaut M."/>
            <person name="Henrissat B."/>
            <person name="Ohm R."/>
            <person name="Kuo A."/>
            <person name="Yan J."/>
            <person name="Lipzen A."/>
            <person name="Nolan M."/>
            <person name="Labutti K."/>
            <person name="Barry K."/>
            <person name="Goldstein A."/>
            <person name="Labbe J."/>
            <person name="Schadt C."/>
            <person name="Tuskan G."/>
            <person name="Grigoriev I."/>
            <person name="Martin F."/>
            <person name="Vilgalys R."/>
            <person name="Bonito G."/>
        </authorList>
    </citation>
    <scope>NUCLEOTIDE SEQUENCE [LARGE SCALE GENOMIC DNA]</scope>
    <source>
        <strain evidence="1 2">AG-77</strain>
    </source>
</reference>
<evidence type="ECO:0000313" key="1">
    <source>
        <dbReference type="EMBL" id="OAQ25504.1"/>
    </source>
</evidence>
<sequence length="161" mass="18565">MFPSREASPNGARKFCKVGIVEVDNISIAWPKRGHRGTSNPLAEIFEYDDEDDDTNVLHLKAIHVSLYMADYQILEPDTEYTIVAAGYKEYRGEHRWHFITECGLKVRAGKSLDKIWRQWRAEHVDGTQRAGSVDGVPFMTFRAVRKVRSQGTYDMKCRRV</sequence>
<dbReference type="AlphaFoldDB" id="A0A197JMA9"/>
<dbReference type="EMBL" id="KV442078">
    <property type="protein sequence ID" value="OAQ25504.1"/>
    <property type="molecule type" value="Genomic_DNA"/>
</dbReference>
<gene>
    <name evidence="1" type="ORF">K457DRAFT_23123</name>
</gene>
<organism evidence="1 2">
    <name type="scientific">Linnemannia elongata AG-77</name>
    <dbReference type="NCBI Taxonomy" id="1314771"/>
    <lineage>
        <taxon>Eukaryota</taxon>
        <taxon>Fungi</taxon>
        <taxon>Fungi incertae sedis</taxon>
        <taxon>Mucoromycota</taxon>
        <taxon>Mortierellomycotina</taxon>
        <taxon>Mortierellomycetes</taxon>
        <taxon>Mortierellales</taxon>
        <taxon>Mortierellaceae</taxon>
        <taxon>Linnemannia</taxon>
    </lineage>
</organism>
<accession>A0A197JMA9</accession>
<dbReference type="Proteomes" id="UP000078512">
    <property type="component" value="Unassembled WGS sequence"/>
</dbReference>